<accession>A0A7J6V1S4</accession>
<proteinExistence type="predicted"/>
<keyword evidence="1" id="KW-0677">Repeat</keyword>
<dbReference type="Gene3D" id="1.25.40.10">
    <property type="entry name" value="Tetratricopeptide repeat domain"/>
    <property type="match status" value="3"/>
</dbReference>
<comment type="caution">
    <text evidence="3">The sequence shown here is derived from an EMBL/GenBank/DDBJ whole genome shotgun (WGS) entry which is preliminary data.</text>
</comment>
<dbReference type="Pfam" id="PF13812">
    <property type="entry name" value="PPR_3"/>
    <property type="match status" value="1"/>
</dbReference>
<dbReference type="InterPro" id="IPR044781">
    <property type="entry name" value="At5g10690-like"/>
</dbReference>
<dbReference type="Pfam" id="PF01535">
    <property type="entry name" value="PPR"/>
    <property type="match status" value="2"/>
</dbReference>
<dbReference type="PANTHER" id="PTHR47581:SF2">
    <property type="entry name" value="OS09G0431600 PROTEIN"/>
    <property type="match status" value="1"/>
</dbReference>
<dbReference type="InterPro" id="IPR002885">
    <property type="entry name" value="PPR_rpt"/>
</dbReference>
<gene>
    <name evidence="3" type="ORF">FRX31_032112</name>
</gene>
<feature type="non-terminal residue" evidence="3">
    <location>
        <position position="346"/>
    </location>
</feature>
<sequence length="346" mass="38573">MQQIHGLSSCHETLTLSFRVYSPITTTTTKSLFICNCSSSPSSELPRRVLIRTNSITKRSQNLSVKPNLKRLTSRIVELSRRRQLRQIFDEIEIAKRQYGKLNRIVMNAVMDACVHCGDVDLAIGIFQEMLMPESCGVDTISFGIILKGLGEARRIDEAFQLLESVEQGTASGSPKLSSTLIYGLLNSLIEAGDLRRAHGLLARYRSMLHDDGPSIVMYNLLIKGYINTGLPQDAFAIRDEILRQGLKPDRLTYNTLVFVCAKSGQMDAAMRLLGEMKVEAQKANCNDIFPDAVTYTTLLKGFRDVKDILSVQKLVMEMKSLENLSIDRIAYTAIIDALLICGSTK</sequence>
<dbReference type="PROSITE" id="PS51375">
    <property type="entry name" value="PPR"/>
    <property type="match status" value="2"/>
</dbReference>
<evidence type="ECO:0000313" key="3">
    <source>
        <dbReference type="EMBL" id="KAF5178302.1"/>
    </source>
</evidence>
<evidence type="ECO:0000256" key="2">
    <source>
        <dbReference type="PROSITE-ProRule" id="PRU00708"/>
    </source>
</evidence>
<organism evidence="3 4">
    <name type="scientific">Thalictrum thalictroides</name>
    <name type="common">Rue-anemone</name>
    <name type="synonym">Anemone thalictroides</name>
    <dbReference type="NCBI Taxonomy" id="46969"/>
    <lineage>
        <taxon>Eukaryota</taxon>
        <taxon>Viridiplantae</taxon>
        <taxon>Streptophyta</taxon>
        <taxon>Embryophyta</taxon>
        <taxon>Tracheophyta</taxon>
        <taxon>Spermatophyta</taxon>
        <taxon>Magnoliopsida</taxon>
        <taxon>Ranunculales</taxon>
        <taxon>Ranunculaceae</taxon>
        <taxon>Thalictroideae</taxon>
        <taxon>Thalictrum</taxon>
    </lineage>
</organism>
<dbReference type="AlphaFoldDB" id="A0A7J6V1S4"/>
<name>A0A7J6V1S4_THATH</name>
<dbReference type="PANTHER" id="PTHR47581">
    <property type="entry name" value="OS09G0431600 PROTEIN"/>
    <property type="match status" value="1"/>
</dbReference>
<feature type="repeat" description="PPR" evidence="2">
    <location>
        <begin position="215"/>
        <end position="249"/>
    </location>
</feature>
<feature type="repeat" description="PPR" evidence="2">
    <location>
        <begin position="250"/>
        <end position="284"/>
    </location>
</feature>
<reference evidence="3 4" key="1">
    <citation type="submission" date="2020-06" db="EMBL/GenBank/DDBJ databases">
        <title>Transcriptomic and genomic resources for Thalictrum thalictroides and T. hernandezii: Facilitating candidate gene discovery in an emerging model plant lineage.</title>
        <authorList>
            <person name="Arias T."/>
            <person name="Riano-Pachon D.M."/>
            <person name="Di Stilio V.S."/>
        </authorList>
    </citation>
    <scope>NUCLEOTIDE SEQUENCE [LARGE SCALE GENOMIC DNA]</scope>
    <source>
        <strain evidence="4">cv. WT478/WT964</strain>
        <tissue evidence="3">Leaves</tissue>
    </source>
</reference>
<dbReference type="NCBIfam" id="TIGR00756">
    <property type="entry name" value="PPR"/>
    <property type="match status" value="3"/>
</dbReference>
<dbReference type="Proteomes" id="UP000554482">
    <property type="component" value="Unassembled WGS sequence"/>
</dbReference>
<keyword evidence="4" id="KW-1185">Reference proteome</keyword>
<evidence type="ECO:0000313" key="4">
    <source>
        <dbReference type="Proteomes" id="UP000554482"/>
    </source>
</evidence>
<protein>
    <submittedName>
        <fullName evidence="3">Pentatricopeptide repeat-containing protein</fullName>
    </submittedName>
</protein>
<dbReference type="Pfam" id="PF13041">
    <property type="entry name" value="PPR_2"/>
    <property type="match status" value="1"/>
</dbReference>
<dbReference type="InterPro" id="IPR011990">
    <property type="entry name" value="TPR-like_helical_dom_sf"/>
</dbReference>
<evidence type="ECO:0000256" key="1">
    <source>
        <dbReference type="ARBA" id="ARBA00022737"/>
    </source>
</evidence>
<dbReference type="OrthoDB" id="185373at2759"/>
<dbReference type="EMBL" id="JABWDY010040209">
    <property type="protein sequence ID" value="KAF5178302.1"/>
    <property type="molecule type" value="Genomic_DNA"/>
</dbReference>